<keyword evidence="1" id="KW-1133">Transmembrane helix</keyword>
<gene>
    <name evidence="2" type="ORF">STSP2_02846</name>
</gene>
<dbReference type="InterPro" id="IPR013784">
    <property type="entry name" value="Carb-bd-like_fold"/>
</dbReference>
<dbReference type="EMBL" id="CP019791">
    <property type="protein sequence ID" value="AQT69652.1"/>
    <property type="molecule type" value="Genomic_DNA"/>
</dbReference>
<accession>A0A1U9NNX7</accession>
<dbReference type="KEGG" id="alus:STSP2_02846"/>
<name>A0A1U9NNX7_9BACT</name>
<keyword evidence="3" id="KW-1185">Reference proteome</keyword>
<proteinExistence type="predicted"/>
<dbReference type="Gene3D" id="2.60.40.1120">
    <property type="entry name" value="Carboxypeptidase-like, regulatory domain"/>
    <property type="match status" value="2"/>
</dbReference>
<dbReference type="AlphaFoldDB" id="A0A1U9NNX7"/>
<dbReference type="InterPro" id="IPR008969">
    <property type="entry name" value="CarboxyPept-like_regulatory"/>
</dbReference>
<dbReference type="GO" id="GO:0030246">
    <property type="term" value="F:carbohydrate binding"/>
    <property type="evidence" value="ECO:0007669"/>
    <property type="project" value="InterPro"/>
</dbReference>
<evidence type="ECO:0000256" key="1">
    <source>
        <dbReference type="SAM" id="Phobius"/>
    </source>
</evidence>
<protein>
    <submittedName>
        <fullName evidence="2">Putative transmembrane transcriptional regulator (Anti-sigma factor)</fullName>
    </submittedName>
</protein>
<keyword evidence="1 2" id="KW-0812">Transmembrane</keyword>
<dbReference type="SUPFAM" id="SSF49452">
    <property type="entry name" value="Starch-binding domain-like"/>
    <property type="match status" value="1"/>
</dbReference>
<dbReference type="Pfam" id="PF13620">
    <property type="entry name" value="CarboxypepD_reg"/>
    <property type="match status" value="2"/>
</dbReference>
<evidence type="ECO:0000313" key="3">
    <source>
        <dbReference type="Proteomes" id="UP000189674"/>
    </source>
</evidence>
<sequence length="1012" mass="110519">MMKRCEHIRDMIAEMVGGFAGADQVGEVREHIEICSDCREYERALREEDELLREFAASTQADMGQRMARVMDEVRSQEAVGNSNGFSVRYVLRRAAVWSAAAVIVVGVLIGFAVMKDEGGSDEPIAVEQGQDEILERDVQNEIAVAEPVEEVRDSSDEWALEQEFDLLDVYYANKDVEGLTSMLYEGQQESRLLAATYLSDLGGDEEMQILREFAEGWEGEGINPFDRAADRIATRMEDQTETKAAGEVAAVAKADTSDAENREDSFRSVDANVGVVRGPYLSGTVRDAVTGEPVGGVTVKLYGPSFYKAVTDEQGFYRFSGIEESGNYVVGVESPDYLGLGRWWNAPLVALRDGVALVKDMRLERGCKAVVRVFDEAGMPVRKAKVRLSWFGGGNDDENYARGRSDDDGIAVVGAVKASQVPYMVSVWHDDYAPAERVVRLEDVNVDSQVEFVLQKGMAVKGYAHYSDGVPAEGANIIARPKGWQGGSREYESGRVDEFGAFVLENIVPGEYSFWAKFDSEGLEYAYPLEQMRLPLEGKKPVMLDIGQKSPEVMSSISGVLSFDEGLDPGFVYISVTSAQGSTKNVMLRSDVTREFEIDGLESGYYRLVFSGRYIETKVMEGVQSGGEKLNVRLEAREKAHIKGVVLAGDTGEIIPRFQVRLHRVIDGEGERRPHPGGWYHFQSRDGRFDVEADDGVYRVEVDAEGWAPTLSEPIDTEASSGVLVELQRGGDLIGRVVDTEGRPVAGAKVIPLSKAGESWREASESFFSDAGHVLTDENGVFVLEDLPVGMETIKVVHEFYADKVVGEIEVRAGDDRVGIEVVVEPWANIDGFVFTEDGRPDVNAELVFYTFDDGRAVRVGTVLADEEGYYSADGLPAEWVYVVQEDGDGAGVICRGVPAVSGVSVRVDMGSDESAKVGRLVVDGEPASGVELMVTSDGVEGLADVRWIGVTGSEGEFSVRGVPEGLYDLYCREDGGEWVNAGSVEFYSGLTELGVIEVGTVGSAVDTDEQ</sequence>
<organism evidence="2 3">
    <name type="scientific">Anaerohalosphaera lusitana</name>
    <dbReference type="NCBI Taxonomy" id="1936003"/>
    <lineage>
        <taxon>Bacteria</taxon>
        <taxon>Pseudomonadati</taxon>
        <taxon>Planctomycetota</taxon>
        <taxon>Phycisphaerae</taxon>
        <taxon>Sedimentisphaerales</taxon>
        <taxon>Anaerohalosphaeraceae</taxon>
        <taxon>Anaerohalosphaera</taxon>
    </lineage>
</organism>
<dbReference type="OrthoDB" id="219370at2"/>
<evidence type="ECO:0000313" key="2">
    <source>
        <dbReference type="EMBL" id="AQT69652.1"/>
    </source>
</evidence>
<dbReference type="SUPFAM" id="SSF49464">
    <property type="entry name" value="Carboxypeptidase regulatory domain-like"/>
    <property type="match status" value="1"/>
</dbReference>
<feature type="transmembrane region" description="Helical" evidence="1">
    <location>
        <begin position="95"/>
        <end position="115"/>
    </location>
</feature>
<reference evidence="3" key="1">
    <citation type="submission" date="2017-02" db="EMBL/GenBank/DDBJ databases">
        <title>Comparative genomics and description of representatives of a novel lineage of planctomycetes thriving in anoxic sediments.</title>
        <authorList>
            <person name="Spring S."/>
            <person name="Bunk B."/>
            <person name="Sproer C."/>
        </authorList>
    </citation>
    <scope>NUCLEOTIDE SEQUENCE [LARGE SCALE GENOMIC DNA]</scope>
    <source>
        <strain evidence="3">ST-NAGAB-D1</strain>
    </source>
</reference>
<keyword evidence="1" id="KW-0472">Membrane</keyword>
<dbReference type="RefSeq" id="WP_146663321.1">
    <property type="nucleotide sequence ID" value="NZ_CP019791.1"/>
</dbReference>
<dbReference type="Proteomes" id="UP000189674">
    <property type="component" value="Chromosome"/>
</dbReference>